<dbReference type="Proteomes" id="UP001180840">
    <property type="component" value="Unassembled WGS sequence"/>
</dbReference>
<evidence type="ECO:0000313" key="1">
    <source>
        <dbReference type="EMBL" id="MDR7329856.1"/>
    </source>
</evidence>
<proteinExistence type="predicted"/>
<reference evidence="1" key="1">
    <citation type="submission" date="2023-07" db="EMBL/GenBank/DDBJ databases">
        <title>Sequencing the genomes of 1000 actinobacteria strains.</title>
        <authorList>
            <person name="Klenk H.-P."/>
        </authorList>
    </citation>
    <scope>NUCLEOTIDE SEQUENCE</scope>
    <source>
        <strain evidence="1">DSM 107476</strain>
    </source>
</reference>
<evidence type="ECO:0000313" key="2">
    <source>
        <dbReference type="Proteomes" id="UP001180840"/>
    </source>
</evidence>
<dbReference type="EMBL" id="JAVDXZ010000001">
    <property type="protein sequence ID" value="MDR7329856.1"/>
    <property type="molecule type" value="Genomic_DNA"/>
</dbReference>
<accession>A0ABU1ZY51</accession>
<dbReference type="RefSeq" id="WP_290195012.1">
    <property type="nucleotide sequence ID" value="NZ_CP047654.1"/>
</dbReference>
<keyword evidence="2" id="KW-1185">Reference proteome</keyword>
<protein>
    <submittedName>
        <fullName evidence="1">Uncharacterized protein</fullName>
    </submittedName>
</protein>
<organism evidence="1 2">
    <name type="scientific">Corynebacterium guangdongense</name>
    <dbReference type="NCBI Taxonomy" id="1783348"/>
    <lineage>
        <taxon>Bacteria</taxon>
        <taxon>Bacillati</taxon>
        <taxon>Actinomycetota</taxon>
        <taxon>Actinomycetes</taxon>
        <taxon>Mycobacteriales</taxon>
        <taxon>Corynebacteriaceae</taxon>
        <taxon>Corynebacterium</taxon>
    </lineage>
</organism>
<sequence length="150" mass="16387">MTTPTHVPARPEPQRATGDCDDWLDNWLRDDATFSDTLGVPLPTTARTAVLSISGLPCELRWAVETAMVEAMPSESELYTPCADPLTADWCTAWQRDREVSGYRAVTCRQVITGSEDELAALERELSALVIAHHAGAENSVASVTVRMVD</sequence>
<comment type="caution">
    <text evidence="1">The sequence shown here is derived from an EMBL/GenBank/DDBJ whole genome shotgun (WGS) entry which is preliminary data.</text>
</comment>
<gene>
    <name evidence="1" type="ORF">J2S39_001532</name>
</gene>
<name>A0ABU1ZY51_9CORY</name>